<name>A0A6A5Z0V9_9PLEO</name>
<organism evidence="1 2">
    <name type="scientific">Lophiotrema nucula</name>
    <dbReference type="NCBI Taxonomy" id="690887"/>
    <lineage>
        <taxon>Eukaryota</taxon>
        <taxon>Fungi</taxon>
        <taxon>Dikarya</taxon>
        <taxon>Ascomycota</taxon>
        <taxon>Pezizomycotina</taxon>
        <taxon>Dothideomycetes</taxon>
        <taxon>Pleosporomycetidae</taxon>
        <taxon>Pleosporales</taxon>
        <taxon>Lophiotremataceae</taxon>
        <taxon>Lophiotrema</taxon>
    </lineage>
</organism>
<evidence type="ECO:0000313" key="1">
    <source>
        <dbReference type="EMBL" id="KAF2113089.1"/>
    </source>
</evidence>
<keyword evidence="2" id="KW-1185">Reference proteome</keyword>
<accession>A0A6A5Z0V9</accession>
<proteinExistence type="predicted"/>
<sequence>MSITPRPSNSRFDHILTRQRVQRVAIRRGEWKQSPRMRVGSSMRHASTVSMRKDCRGSISLIIASTSPVFASSYANPPAPVPTVHPPSGIDTSSIAVVEKYLKREYGSEEFRVDVEEIGVGAEILARSGVCYIWMFRDRLCLSVVFNEVFYGKYQVEGFVKSGKDVRGGNHRGKV</sequence>
<dbReference type="OrthoDB" id="2548233at2759"/>
<gene>
    <name evidence="1" type="ORF">BDV96DRAFT_151057</name>
</gene>
<evidence type="ECO:0000313" key="2">
    <source>
        <dbReference type="Proteomes" id="UP000799770"/>
    </source>
</evidence>
<dbReference type="Proteomes" id="UP000799770">
    <property type="component" value="Unassembled WGS sequence"/>
</dbReference>
<dbReference type="AlphaFoldDB" id="A0A6A5Z0V9"/>
<protein>
    <submittedName>
        <fullName evidence="1">Uncharacterized protein</fullName>
    </submittedName>
</protein>
<dbReference type="EMBL" id="ML977329">
    <property type="protein sequence ID" value="KAF2113089.1"/>
    <property type="molecule type" value="Genomic_DNA"/>
</dbReference>
<reference evidence="1" key="1">
    <citation type="journal article" date="2020" name="Stud. Mycol.">
        <title>101 Dothideomycetes genomes: a test case for predicting lifestyles and emergence of pathogens.</title>
        <authorList>
            <person name="Haridas S."/>
            <person name="Albert R."/>
            <person name="Binder M."/>
            <person name="Bloem J."/>
            <person name="Labutti K."/>
            <person name="Salamov A."/>
            <person name="Andreopoulos B."/>
            <person name="Baker S."/>
            <person name="Barry K."/>
            <person name="Bills G."/>
            <person name="Bluhm B."/>
            <person name="Cannon C."/>
            <person name="Castanera R."/>
            <person name="Culley D."/>
            <person name="Daum C."/>
            <person name="Ezra D."/>
            <person name="Gonzalez J."/>
            <person name="Henrissat B."/>
            <person name="Kuo A."/>
            <person name="Liang C."/>
            <person name="Lipzen A."/>
            <person name="Lutzoni F."/>
            <person name="Magnuson J."/>
            <person name="Mondo S."/>
            <person name="Nolan M."/>
            <person name="Ohm R."/>
            <person name="Pangilinan J."/>
            <person name="Park H.-J."/>
            <person name="Ramirez L."/>
            <person name="Alfaro M."/>
            <person name="Sun H."/>
            <person name="Tritt A."/>
            <person name="Yoshinaga Y."/>
            <person name="Zwiers L.-H."/>
            <person name="Turgeon B."/>
            <person name="Goodwin S."/>
            <person name="Spatafora J."/>
            <person name="Crous P."/>
            <person name="Grigoriev I."/>
        </authorList>
    </citation>
    <scope>NUCLEOTIDE SEQUENCE</scope>
    <source>
        <strain evidence="1">CBS 627.86</strain>
    </source>
</reference>